<dbReference type="AlphaFoldDB" id="A0A7J6F581"/>
<reference evidence="1 2" key="1">
    <citation type="journal article" date="2020" name="bioRxiv">
        <title>Sequence and annotation of 42 cannabis genomes reveals extensive copy number variation in cannabinoid synthesis and pathogen resistance genes.</title>
        <authorList>
            <person name="Mckernan K.J."/>
            <person name="Helbert Y."/>
            <person name="Kane L.T."/>
            <person name="Ebling H."/>
            <person name="Zhang L."/>
            <person name="Liu B."/>
            <person name="Eaton Z."/>
            <person name="Mclaughlin S."/>
            <person name="Kingan S."/>
            <person name="Baybayan P."/>
            <person name="Concepcion G."/>
            <person name="Jordan M."/>
            <person name="Riva A."/>
            <person name="Barbazuk W."/>
            <person name="Harkins T."/>
        </authorList>
    </citation>
    <scope>NUCLEOTIDE SEQUENCE [LARGE SCALE GENOMIC DNA]</scope>
    <source>
        <strain evidence="2">cv. Jamaican Lion 4</strain>
        <tissue evidence="1">Leaf</tissue>
    </source>
</reference>
<accession>A0A7J6F581</accession>
<name>A0A7J6F581_CANSA</name>
<gene>
    <name evidence="1" type="ORF">F8388_001787</name>
</gene>
<evidence type="ECO:0000313" key="2">
    <source>
        <dbReference type="Proteomes" id="UP000525078"/>
    </source>
</evidence>
<sequence>MCEVAGVRVEIVMEKAVGCYRSWWKEKIEWRSVAGLKGRMQIEQMGEGDAGDEEDRFLVPSPGTTTTELLRLASPGISDEQGPVVLPQNVLDLLLRLLVHVLLVESHQCLGDALTNGVDLRGVTSSLDTDPHVHAGETDRLHRLEPEDLGFNQLDRGAVDLDQTASALTVSNCYRSLLASEALDGLLWGCGRHGWRWVCSLSRSREV</sequence>
<comment type="caution">
    <text evidence="1">The sequence shown here is derived from an EMBL/GenBank/DDBJ whole genome shotgun (WGS) entry which is preliminary data.</text>
</comment>
<organism evidence="1 2">
    <name type="scientific">Cannabis sativa</name>
    <name type="common">Hemp</name>
    <name type="synonym">Marijuana</name>
    <dbReference type="NCBI Taxonomy" id="3483"/>
    <lineage>
        <taxon>Eukaryota</taxon>
        <taxon>Viridiplantae</taxon>
        <taxon>Streptophyta</taxon>
        <taxon>Embryophyta</taxon>
        <taxon>Tracheophyta</taxon>
        <taxon>Spermatophyta</taxon>
        <taxon>Magnoliopsida</taxon>
        <taxon>eudicotyledons</taxon>
        <taxon>Gunneridae</taxon>
        <taxon>Pentapetalae</taxon>
        <taxon>rosids</taxon>
        <taxon>fabids</taxon>
        <taxon>Rosales</taxon>
        <taxon>Cannabaceae</taxon>
        <taxon>Cannabis</taxon>
    </lineage>
</organism>
<evidence type="ECO:0000313" key="1">
    <source>
        <dbReference type="EMBL" id="KAF4365039.1"/>
    </source>
</evidence>
<dbReference type="Proteomes" id="UP000525078">
    <property type="component" value="Unassembled WGS sequence"/>
</dbReference>
<proteinExistence type="predicted"/>
<protein>
    <submittedName>
        <fullName evidence="1">Uncharacterized protein</fullName>
    </submittedName>
</protein>
<dbReference type="EMBL" id="JAATIP010000162">
    <property type="protein sequence ID" value="KAF4365039.1"/>
    <property type="molecule type" value="Genomic_DNA"/>
</dbReference>